<keyword evidence="1" id="KW-0812">Transmembrane</keyword>
<reference evidence="2 3" key="1">
    <citation type="submission" date="2018-07" db="EMBL/GenBank/DDBJ databases">
        <title>Arthrobacter sp. nov., isolated from raw cow's milk with high bacterial count.</title>
        <authorList>
            <person name="Hahne J."/>
            <person name="Isele D."/>
            <person name="Lipski A."/>
        </authorList>
    </citation>
    <scope>NUCLEOTIDE SEQUENCE [LARGE SCALE GENOMIC DNA]</scope>
    <source>
        <strain evidence="2 3">JZ R-183</strain>
    </source>
</reference>
<dbReference type="EMBL" id="QQXL01000003">
    <property type="protein sequence ID" value="RKW70581.1"/>
    <property type="molecule type" value="Genomic_DNA"/>
</dbReference>
<dbReference type="RefSeq" id="WP_121484605.1">
    <property type="nucleotide sequence ID" value="NZ_QQXL01000003.1"/>
</dbReference>
<comment type="caution">
    <text evidence="2">The sequence shown here is derived from an EMBL/GenBank/DDBJ whole genome shotgun (WGS) entry which is preliminary data.</text>
</comment>
<organism evidence="2 3">
    <name type="scientific">Galactobacter caseinivorans</name>
    <dbReference type="NCBI Taxonomy" id="2676123"/>
    <lineage>
        <taxon>Bacteria</taxon>
        <taxon>Bacillati</taxon>
        <taxon>Actinomycetota</taxon>
        <taxon>Actinomycetes</taxon>
        <taxon>Micrococcales</taxon>
        <taxon>Micrococcaceae</taxon>
        <taxon>Galactobacter</taxon>
    </lineage>
</organism>
<feature type="transmembrane region" description="Helical" evidence="1">
    <location>
        <begin position="44"/>
        <end position="67"/>
    </location>
</feature>
<keyword evidence="1" id="KW-0472">Membrane</keyword>
<protein>
    <submittedName>
        <fullName evidence="2">Uncharacterized protein</fullName>
    </submittedName>
</protein>
<evidence type="ECO:0000313" key="2">
    <source>
        <dbReference type="EMBL" id="RKW70581.1"/>
    </source>
</evidence>
<keyword evidence="1" id="KW-1133">Transmembrane helix</keyword>
<gene>
    <name evidence="2" type="ORF">DWQ67_05490</name>
</gene>
<dbReference type="Proteomes" id="UP000273119">
    <property type="component" value="Unassembled WGS sequence"/>
</dbReference>
<dbReference type="AlphaFoldDB" id="A0A496PJA7"/>
<feature type="transmembrane region" description="Helical" evidence="1">
    <location>
        <begin position="16"/>
        <end position="38"/>
    </location>
</feature>
<sequence>MPEITNGADPRQKKPVGVLGTAVLSILVLALLVAIIFAANTNAVIGWIVAIIAGLWLIFAAAVFFILRTGARAVGRKWDQTNANIAAKTGGVQDGARIIDEAERNHEIKLDHSFKIIEVQHGVITENLRKGTPQSAEMVERALDTIQITASNARDMIKGRRKDRHAGPVEGEIID</sequence>
<evidence type="ECO:0000256" key="1">
    <source>
        <dbReference type="SAM" id="Phobius"/>
    </source>
</evidence>
<evidence type="ECO:0000313" key="3">
    <source>
        <dbReference type="Proteomes" id="UP000273119"/>
    </source>
</evidence>
<accession>A0A496PJA7</accession>
<keyword evidence="3" id="KW-1185">Reference proteome</keyword>
<proteinExistence type="predicted"/>
<name>A0A496PJA7_9MICC</name>